<dbReference type="InterPro" id="IPR001296">
    <property type="entry name" value="Glyco_trans_1"/>
</dbReference>
<comment type="caution">
    <text evidence="3">The sequence shown here is derived from an EMBL/GenBank/DDBJ whole genome shotgun (WGS) entry which is preliminary data.</text>
</comment>
<protein>
    <submittedName>
        <fullName evidence="3">Glycosyltransferase</fullName>
    </submittedName>
</protein>
<keyword evidence="3" id="KW-0808">Transferase</keyword>
<accession>A0A7W2FSW7</accession>
<dbReference type="InterPro" id="IPR028098">
    <property type="entry name" value="Glyco_trans_4-like_N"/>
</dbReference>
<feature type="domain" description="Glycosyltransferase subfamily 4-like N-terminal" evidence="2">
    <location>
        <begin position="31"/>
        <end position="190"/>
    </location>
</feature>
<proteinExistence type="predicted"/>
<evidence type="ECO:0000259" key="1">
    <source>
        <dbReference type="Pfam" id="PF00534"/>
    </source>
</evidence>
<dbReference type="RefSeq" id="WP_182109560.1">
    <property type="nucleotide sequence ID" value="NZ_JACFYF010000009.1"/>
</dbReference>
<dbReference type="PANTHER" id="PTHR12526:SF630">
    <property type="entry name" value="GLYCOSYLTRANSFERASE"/>
    <property type="match status" value="1"/>
</dbReference>
<feature type="domain" description="Glycosyl transferase family 1" evidence="1">
    <location>
        <begin position="199"/>
        <end position="348"/>
    </location>
</feature>
<dbReference type="Pfam" id="PF13439">
    <property type="entry name" value="Glyco_transf_4"/>
    <property type="match status" value="1"/>
</dbReference>
<sequence>MYSVINHHCDNSHHQQVHPRLTVHVVQHLYPGGIESLVLEILRHSDQANKALVISLEGKKSSATSAWTKLSEFNRQLIFLNKPSGADLNTIRKLSRIFKRLQPDVVHTHHIGPLLYAGSASRLAKVKCLIHTEHDCWHLDNPKHARLQRLALAVFKPRLVADADFVGRQLNNKFAYDDISVIKNGIDCQRFKPASQALARRRLGLPLNGTIIGCAGRLEHVKGQDILLKALTILPEHVSLAVAGQGSQLKALQELSVELGMEQRVFWLGLIDDMPRFYQSLDLFCLPSRHEGFPLSTLEAQACDVISVATDVGAVKETLCPESGICVEPSNANALASALLHALAEGKRHSPRRFVLEHNDLEKMIQTYQNLAMEVR</sequence>
<dbReference type="SUPFAM" id="SSF53756">
    <property type="entry name" value="UDP-Glycosyltransferase/glycogen phosphorylase"/>
    <property type="match status" value="1"/>
</dbReference>
<evidence type="ECO:0000313" key="4">
    <source>
        <dbReference type="Proteomes" id="UP000571701"/>
    </source>
</evidence>
<evidence type="ECO:0000313" key="3">
    <source>
        <dbReference type="EMBL" id="MBA5763549.1"/>
    </source>
</evidence>
<name>A0A7W2FSW7_9VIBR</name>
<keyword evidence="4" id="KW-1185">Reference proteome</keyword>
<dbReference type="AlphaFoldDB" id="A0A7W2FSW7"/>
<evidence type="ECO:0000259" key="2">
    <source>
        <dbReference type="Pfam" id="PF13439"/>
    </source>
</evidence>
<gene>
    <name evidence="3" type="ORF">H2O73_14395</name>
</gene>
<dbReference type="Pfam" id="PF00534">
    <property type="entry name" value="Glycos_transf_1"/>
    <property type="match status" value="1"/>
</dbReference>
<reference evidence="3 4" key="1">
    <citation type="submission" date="2020-07" db="EMBL/GenBank/DDBJ databases">
        <title>Vibrio marinisediminis sp. nov., isolated from marine sediment.</title>
        <authorList>
            <person name="Ji X."/>
        </authorList>
    </citation>
    <scope>NUCLEOTIDE SEQUENCE [LARGE SCALE GENOMIC DNA]</scope>
    <source>
        <strain evidence="3 4">404</strain>
    </source>
</reference>
<dbReference type="GO" id="GO:0016757">
    <property type="term" value="F:glycosyltransferase activity"/>
    <property type="evidence" value="ECO:0007669"/>
    <property type="project" value="InterPro"/>
</dbReference>
<dbReference type="Proteomes" id="UP000571701">
    <property type="component" value="Unassembled WGS sequence"/>
</dbReference>
<dbReference type="GO" id="GO:1901135">
    <property type="term" value="P:carbohydrate derivative metabolic process"/>
    <property type="evidence" value="ECO:0007669"/>
    <property type="project" value="UniProtKB-ARBA"/>
</dbReference>
<dbReference type="EMBL" id="JACFYF010000009">
    <property type="protein sequence ID" value="MBA5763549.1"/>
    <property type="molecule type" value="Genomic_DNA"/>
</dbReference>
<dbReference type="Gene3D" id="3.40.50.2000">
    <property type="entry name" value="Glycogen Phosphorylase B"/>
    <property type="match status" value="2"/>
</dbReference>
<organism evidence="3 4">
    <name type="scientific">Vibrio marinisediminis</name>
    <dbReference type="NCBI Taxonomy" id="2758441"/>
    <lineage>
        <taxon>Bacteria</taxon>
        <taxon>Pseudomonadati</taxon>
        <taxon>Pseudomonadota</taxon>
        <taxon>Gammaproteobacteria</taxon>
        <taxon>Vibrionales</taxon>
        <taxon>Vibrionaceae</taxon>
        <taxon>Vibrio</taxon>
    </lineage>
</organism>
<dbReference type="PANTHER" id="PTHR12526">
    <property type="entry name" value="GLYCOSYLTRANSFERASE"/>
    <property type="match status" value="1"/>
</dbReference>